<evidence type="ECO:0000313" key="3">
    <source>
        <dbReference type="EMBL" id="KEQ72748.1"/>
    </source>
</evidence>
<reference evidence="3 4" key="1">
    <citation type="journal article" date="2014" name="BMC Genomics">
        <title>Genome sequencing of four Aureobasidium pullulans varieties: biotechnological potential, stress tolerance, and description of new species.</title>
        <authorList>
            <person name="Gostin Ar C."/>
            <person name="Ohm R.A."/>
            <person name="Kogej T."/>
            <person name="Sonjak S."/>
            <person name="Turk M."/>
            <person name="Zajc J."/>
            <person name="Zalar P."/>
            <person name="Grube M."/>
            <person name="Sun H."/>
            <person name="Han J."/>
            <person name="Sharma A."/>
            <person name="Chiniquy J."/>
            <person name="Ngan C.Y."/>
            <person name="Lipzen A."/>
            <person name="Barry K."/>
            <person name="Grigoriev I.V."/>
            <person name="Gunde-Cimerman N."/>
        </authorList>
    </citation>
    <scope>NUCLEOTIDE SEQUENCE [LARGE SCALE GENOMIC DNA]</scope>
    <source>
        <strain evidence="3 4">CBS 147.97</strain>
    </source>
</reference>
<organism evidence="3 4">
    <name type="scientific">Aureobasidium namibiae CBS 147.97</name>
    <dbReference type="NCBI Taxonomy" id="1043004"/>
    <lineage>
        <taxon>Eukaryota</taxon>
        <taxon>Fungi</taxon>
        <taxon>Dikarya</taxon>
        <taxon>Ascomycota</taxon>
        <taxon>Pezizomycotina</taxon>
        <taxon>Dothideomycetes</taxon>
        <taxon>Dothideomycetidae</taxon>
        <taxon>Dothideales</taxon>
        <taxon>Saccotheciaceae</taxon>
        <taxon>Aureobasidium</taxon>
    </lineage>
</organism>
<feature type="domain" description="Acyltransferase 3" evidence="2">
    <location>
        <begin position="58"/>
        <end position="444"/>
    </location>
</feature>
<dbReference type="InterPro" id="IPR002656">
    <property type="entry name" value="Acyl_transf_3_dom"/>
</dbReference>
<dbReference type="Pfam" id="PF01757">
    <property type="entry name" value="Acyl_transf_3"/>
    <property type="match status" value="1"/>
</dbReference>
<dbReference type="EMBL" id="KL584710">
    <property type="protein sequence ID" value="KEQ72748.1"/>
    <property type="molecule type" value="Genomic_DNA"/>
</dbReference>
<dbReference type="PANTHER" id="PTHR23028:SF134">
    <property type="entry name" value="PUTATIVE (AFU_ORTHOLOGUE AFUA_4G08520)-RELATED"/>
    <property type="match status" value="1"/>
</dbReference>
<dbReference type="InterPro" id="IPR050879">
    <property type="entry name" value="Acyltransferase_3"/>
</dbReference>
<keyword evidence="1" id="KW-0472">Membrane</keyword>
<sequence length="488" mass="55787">MALDQTNPRGGFLIPSRSSASAAAKQVLVFLIPSFIQNIVYPSAKPKSGNSNSPRPTAWLDGMRGIAALLVYFYHLSYSTHDVYTGWSPGHYQLLRLPFIKSLYNGPAMVSLFFVLSGYALSYKPVKQMRNGEYNALFSGLSSSVFRRMVRLYLPCVASTLMIVVLIRLGFYQSTMELANDADRLFGTREHHAWRYDTTTEQVWVWMRSFWGFVNPFTEVGLGKGIYMDGHLWTIPVEYRASIILYATQLGLSRLRPILRIMSLVCLMIWTHRVDNWTMTLFYGGFLMAELDIRRITTPKVPQETGATTTIKLLWSATYITVFLCGVFLASQPERNVENTAVWSTVMTLVPEFIIDRWRYWTSWAAMMIVWSTSNHRMLQRLFDNSVSQYFGKISFSLYLIHGSIIHTLGYSLLETSWRIIGEDRKETCFVLVAACVTVVSIWWADVFMRLVDIPSVTFARWLEAKCAARKPIEDKEEPAWRGAGALV</sequence>
<evidence type="ECO:0000256" key="1">
    <source>
        <dbReference type="SAM" id="Phobius"/>
    </source>
</evidence>
<keyword evidence="1" id="KW-1133">Transmembrane helix</keyword>
<dbReference type="RefSeq" id="XP_013427194.1">
    <property type="nucleotide sequence ID" value="XM_013571740.1"/>
</dbReference>
<dbReference type="HOGENOM" id="CLU_005679_13_5_1"/>
<keyword evidence="1" id="KW-0812">Transmembrane</keyword>
<proteinExistence type="predicted"/>
<dbReference type="GO" id="GO:0016747">
    <property type="term" value="F:acyltransferase activity, transferring groups other than amino-acyl groups"/>
    <property type="evidence" value="ECO:0007669"/>
    <property type="project" value="InterPro"/>
</dbReference>
<name>A0A074WI66_9PEZI</name>
<protein>
    <submittedName>
        <fullName evidence="3">Acyltransferase</fullName>
    </submittedName>
</protein>
<feature type="transmembrane region" description="Helical" evidence="1">
    <location>
        <begin position="62"/>
        <end position="79"/>
    </location>
</feature>
<dbReference type="Proteomes" id="UP000027730">
    <property type="component" value="Unassembled WGS sequence"/>
</dbReference>
<keyword evidence="4" id="KW-1185">Reference proteome</keyword>
<keyword evidence="3" id="KW-0808">Transferase</keyword>
<dbReference type="STRING" id="1043004.A0A074WI66"/>
<gene>
    <name evidence="3" type="ORF">M436DRAFT_72940</name>
</gene>
<feature type="transmembrane region" description="Helical" evidence="1">
    <location>
        <begin position="152"/>
        <end position="171"/>
    </location>
</feature>
<accession>A0A074WI66</accession>
<evidence type="ECO:0000259" key="2">
    <source>
        <dbReference type="Pfam" id="PF01757"/>
    </source>
</evidence>
<dbReference type="OrthoDB" id="5405781at2759"/>
<evidence type="ECO:0000313" key="4">
    <source>
        <dbReference type="Proteomes" id="UP000027730"/>
    </source>
</evidence>
<keyword evidence="3" id="KW-0012">Acyltransferase</keyword>
<dbReference type="AlphaFoldDB" id="A0A074WI66"/>
<dbReference type="GeneID" id="25415200"/>
<dbReference type="PANTHER" id="PTHR23028">
    <property type="entry name" value="ACETYLTRANSFERASE"/>
    <property type="match status" value="1"/>
</dbReference>
<feature type="transmembrane region" description="Helical" evidence="1">
    <location>
        <begin position="99"/>
        <end position="121"/>
    </location>
</feature>